<dbReference type="SUPFAM" id="SSF50630">
    <property type="entry name" value="Acid proteases"/>
    <property type="match status" value="1"/>
</dbReference>
<reference evidence="2" key="1">
    <citation type="journal article" date="2019" name="Int. J. Syst. Evol. Microbiol.">
        <title>The Global Catalogue of Microorganisms (GCM) 10K type strain sequencing project: providing services to taxonomists for standard genome sequencing and annotation.</title>
        <authorList>
            <consortium name="The Broad Institute Genomics Platform"/>
            <consortium name="The Broad Institute Genome Sequencing Center for Infectious Disease"/>
            <person name="Wu L."/>
            <person name="Ma J."/>
        </authorList>
    </citation>
    <scope>NUCLEOTIDE SEQUENCE [LARGE SCALE GENOMIC DNA]</scope>
    <source>
        <strain evidence="2">CCUG 60022</strain>
    </source>
</reference>
<dbReference type="GO" id="GO:0008233">
    <property type="term" value="F:peptidase activity"/>
    <property type="evidence" value="ECO:0007669"/>
    <property type="project" value="UniProtKB-KW"/>
</dbReference>
<dbReference type="EMBL" id="JBHTIC010000008">
    <property type="protein sequence ID" value="MFD0762308.1"/>
    <property type="molecule type" value="Genomic_DNA"/>
</dbReference>
<sequence length="396" mass="45143">MKNNYNILIFICLTVLLTQGCSVKWTESIKYGSVINNKNTTEVVDIEIRKKLIIVPITIKGKKYNFLFDTGAPFSISEEIQKKNNFKVVSKSNIVDSDYNRKKVKWVQVDSINIGNVLFQNQTAFIGDFNANPIMKCLGIDGIIGSNLIRQCNWTIDQEKYSLSLSKKIETDTLKESIVLPFKTDYQYNIFIDVNLGQTNIKNILVDYGSNGSFALSDEIFNVLKEKNIISETFMEKGTSQSGIIGKPVKLNREITYSDSLRINNLNIKNVMIRTGKTVSLGNDFLSRFKVSIDWNNKKLYLVKSDKIIDKNNKAGFTISYTVEKGIYIQSVIKNSDAYSKGIRPNMKVIKIDNLDFENGNDFCDYIDIKLNDDIILELVNLQGKRIKYQIKKALL</sequence>
<dbReference type="GO" id="GO:0006508">
    <property type="term" value="P:proteolysis"/>
    <property type="evidence" value="ECO:0007669"/>
    <property type="project" value="UniProtKB-KW"/>
</dbReference>
<dbReference type="PROSITE" id="PS51257">
    <property type="entry name" value="PROKAR_LIPOPROTEIN"/>
    <property type="match status" value="1"/>
</dbReference>
<dbReference type="RefSeq" id="WP_386782633.1">
    <property type="nucleotide sequence ID" value="NZ_JBHTIC010000008.1"/>
</dbReference>
<keyword evidence="1" id="KW-0645">Protease</keyword>
<keyword evidence="1" id="KW-0378">Hydrolase</keyword>
<evidence type="ECO:0000313" key="2">
    <source>
        <dbReference type="Proteomes" id="UP001597032"/>
    </source>
</evidence>
<dbReference type="InterPro" id="IPR021109">
    <property type="entry name" value="Peptidase_aspartic_dom_sf"/>
</dbReference>
<protein>
    <submittedName>
        <fullName evidence="1">Aspartyl protease family protein</fullName>
    </submittedName>
</protein>
<dbReference type="InterPro" id="IPR036034">
    <property type="entry name" value="PDZ_sf"/>
</dbReference>
<name>A0ABW2Z669_9FLAO</name>
<dbReference type="CDD" id="cd05483">
    <property type="entry name" value="retropepsin_like_bacteria"/>
    <property type="match status" value="1"/>
</dbReference>
<dbReference type="InterPro" id="IPR034122">
    <property type="entry name" value="Retropepsin-like_bacterial"/>
</dbReference>
<accession>A0ABW2Z669</accession>
<dbReference type="Gene3D" id="2.30.42.10">
    <property type="match status" value="1"/>
</dbReference>
<evidence type="ECO:0000313" key="1">
    <source>
        <dbReference type="EMBL" id="MFD0762308.1"/>
    </source>
</evidence>
<dbReference type="Pfam" id="PF13650">
    <property type="entry name" value="Asp_protease_2"/>
    <property type="match status" value="1"/>
</dbReference>
<keyword evidence="2" id="KW-1185">Reference proteome</keyword>
<comment type="caution">
    <text evidence="1">The sequence shown here is derived from an EMBL/GenBank/DDBJ whole genome shotgun (WGS) entry which is preliminary data.</text>
</comment>
<dbReference type="SUPFAM" id="SSF50156">
    <property type="entry name" value="PDZ domain-like"/>
    <property type="match status" value="1"/>
</dbReference>
<organism evidence="1 2">
    <name type="scientific">Lutibacter aestuarii</name>
    <dbReference type="NCBI Taxonomy" id="861111"/>
    <lineage>
        <taxon>Bacteria</taxon>
        <taxon>Pseudomonadati</taxon>
        <taxon>Bacteroidota</taxon>
        <taxon>Flavobacteriia</taxon>
        <taxon>Flavobacteriales</taxon>
        <taxon>Flavobacteriaceae</taxon>
        <taxon>Lutibacter</taxon>
    </lineage>
</organism>
<dbReference type="Proteomes" id="UP001597032">
    <property type="component" value="Unassembled WGS sequence"/>
</dbReference>
<dbReference type="Gene3D" id="2.40.70.10">
    <property type="entry name" value="Acid Proteases"/>
    <property type="match status" value="2"/>
</dbReference>
<gene>
    <name evidence="1" type="ORF">ACFQZW_09465</name>
</gene>
<proteinExistence type="predicted"/>